<protein>
    <submittedName>
        <fullName evidence="6">Phage tail tape measure protein, TP901 family</fullName>
    </submittedName>
</protein>
<evidence type="ECO:0000313" key="6">
    <source>
        <dbReference type="EMBL" id="EOD54452.1"/>
    </source>
</evidence>
<dbReference type="Proteomes" id="UP000013526">
    <property type="component" value="Unassembled WGS sequence"/>
</dbReference>
<feature type="transmembrane region" description="Helical" evidence="4">
    <location>
        <begin position="538"/>
        <end position="560"/>
    </location>
</feature>
<accession>R1F3N5</accession>
<dbReference type="SUPFAM" id="SSF57997">
    <property type="entry name" value="Tropomyosin"/>
    <property type="match status" value="1"/>
</dbReference>
<dbReference type="PATRIC" id="fig|1268236.3.peg.2806"/>
<keyword evidence="7" id="KW-1185">Reference proteome</keyword>
<dbReference type="InterPro" id="IPR010090">
    <property type="entry name" value="Phage_tape_meas"/>
</dbReference>
<dbReference type="PANTHER" id="PTHR37813:SF1">
    <property type="entry name" value="FELS-2 PROPHAGE PROTEIN"/>
    <property type="match status" value="1"/>
</dbReference>
<name>R1F3N5_9GAMM</name>
<keyword evidence="4" id="KW-1133">Transmembrane helix</keyword>
<dbReference type="RefSeq" id="WP_005904675.1">
    <property type="nucleotide sequence ID" value="NZ_AQGQ01000106.1"/>
</dbReference>
<organism evidence="6 7">
    <name type="scientific">Aeromonas molluscorum 848</name>
    <dbReference type="NCBI Taxonomy" id="1268236"/>
    <lineage>
        <taxon>Bacteria</taxon>
        <taxon>Pseudomonadati</taxon>
        <taxon>Pseudomonadota</taxon>
        <taxon>Gammaproteobacteria</taxon>
        <taxon>Aeromonadales</taxon>
        <taxon>Aeromonadaceae</taxon>
        <taxon>Aeromonas</taxon>
    </lineage>
</organism>
<keyword evidence="2" id="KW-0175">Coiled coil</keyword>
<keyword evidence="1" id="KW-1188">Viral release from host cell</keyword>
<sequence>MNPLKLQILLGAVDKLTAPLKAVSGQSRLTAKDLVDTKKKIRDLETQAGQIEGYKTLGAQIGATKAKLKQAEGTFSDLQRKMADTPKPTRLMINELNKAEKAFNQLKTKQGEMITRHAKMGEAMRKTGINTGNLSENQRRLKTDLAAANAQLDQQRTKLGQVAAQQKRLSQIKANYDKTMAMRGSIAGYGAAGMATGAAGLYKINSMASVGLDFDAQMSKVQALTRLQKGSGDLAMLRQQARGLGASTSFTAMDAAGGQGFLAMAGFTPKAIKDAMPGILDMAKAGGMEIARSADIASNILTGFKLPAAEMNRVGDALVATFTRSNTSLDMLGETMKYAAPVAAELGVNLETSAAMAGKLGDAGIQGSMAGTAQRAIMGRLAAPPKAAADALAELGIQAKDANGNLRQMPDILTELHKKTAKMGDATRSGFFKAIAGEEAFAALAVLVNQAGSGELQKLIAEIKQAKGESAEVAKVMADNARGDIDGLTSAWQDLNIEMMTSQNGPLRGLIQQITAMTRGIGEWMRANPELTATITKVAAITAVAAAAGGSLLLIIAGLLGPMAAVKMGLGLVVTMGGPLLTFIKALTMGMVRFGIAMLTTPVGWFIMGIAAIAGAAYLIYKNWDGISKWFTELWNKCKAPLLAFWDLLKELFSWTPIGLLTMHWGEIWAFFDTLPAGAANKGSAIIDGLIGGISAKWESLKNKIKALTDLLPDWMKGGGSVTANVKQSGYLTGNYNTPALAGASGYGPRIVATPKPVARGSTTTQINAPIHIVQQPGQSGTDVAQEVSRELDRRERQAAARGRATLGDRN</sequence>
<evidence type="ECO:0000256" key="2">
    <source>
        <dbReference type="SAM" id="Coils"/>
    </source>
</evidence>
<dbReference type="OrthoDB" id="8019720at2"/>
<evidence type="ECO:0000256" key="3">
    <source>
        <dbReference type="SAM" id="MobiDB-lite"/>
    </source>
</evidence>
<proteinExistence type="predicted"/>
<evidence type="ECO:0000259" key="5">
    <source>
        <dbReference type="Pfam" id="PF10145"/>
    </source>
</evidence>
<keyword evidence="4" id="KW-0812">Transmembrane</keyword>
<evidence type="ECO:0000313" key="7">
    <source>
        <dbReference type="Proteomes" id="UP000013526"/>
    </source>
</evidence>
<dbReference type="EMBL" id="AQGQ01000106">
    <property type="protein sequence ID" value="EOD54452.1"/>
    <property type="molecule type" value="Genomic_DNA"/>
</dbReference>
<feature type="region of interest" description="Disordered" evidence="3">
    <location>
        <begin position="774"/>
        <end position="811"/>
    </location>
</feature>
<dbReference type="NCBIfam" id="TIGR01760">
    <property type="entry name" value="tape_meas_TP901"/>
    <property type="match status" value="1"/>
</dbReference>
<dbReference type="PANTHER" id="PTHR37813">
    <property type="entry name" value="FELS-2 PROPHAGE PROTEIN"/>
    <property type="match status" value="1"/>
</dbReference>
<feature type="coiled-coil region" evidence="2">
    <location>
        <begin position="138"/>
        <end position="165"/>
    </location>
</feature>
<feature type="transmembrane region" description="Helical" evidence="4">
    <location>
        <begin position="602"/>
        <end position="621"/>
    </location>
</feature>
<feature type="transmembrane region" description="Helical" evidence="4">
    <location>
        <begin position="572"/>
        <end position="596"/>
    </location>
</feature>
<feature type="domain" description="Phage tail tape measure protein" evidence="5">
    <location>
        <begin position="238"/>
        <end position="437"/>
    </location>
</feature>
<gene>
    <name evidence="6" type="ORF">G113_14280</name>
</gene>
<evidence type="ECO:0000256" key="1">
    <source>
        <dbReference type="ARBA" id="ARBA00022612"/>
    </source>
</evidence>
<dbReference type="AlphaFoldDB" id="R1F3N5"/>
<keyword evidence="4" id="KW-0472">Membrane</keyword>
<feature type="compositionally biased region" description="Basic and acidic residues" evidence="3">
    <location>
        <begin position="788"/>
        <end position="799"/>
    </location>
</feature>
<comment type="caution">
    <text evidence="6">The sequence shown here is derived from an EMBL/GenBank/DDBJ whole genome shotgun (WGS) entry which is preliminary data.</text>
</comment>
<reference evidence="6 7" key="1">
    <citation type="journal article" date="2013" name="Genome Announc.">
        <title>Draft Genome Sequence of Aeromonas molluscorum Strain 848TT, Isolated from Bivalve Molluscs.</title>
        <authorList>
            <person name="Spataro N."/>
            <person name="Farfan M."/>
            <person name="Albarral V."/>
            <person name="Sanglas A."/>
            <person name="Loren J.G."/>
            <person name="Fuste M.C."/>
            <person name="Bosch E."/>
        </authorList>
    </citation>
    <scope>NUCLEOTIDE SEQUENCE [LARGE SCALE GENOMIC DNA]</scope>
    <source>
        <strain evidence="6 7">848</strain>
    </source>
</reference>
<evidence type="ECO:0000256" key="4">
    <source>
        <dbReference type="SAM" id="Phobius"/>
    </source>
</evidence>
<dbReference type="Pfam" id="PF10145">
    <property type="entry name" value="PhageMin_Tail"/>
    <property type="match status" value="1"/>
</dbReference>